<protein>
    <recommendedName>
        <fullName evidence="4">DUF1190 domain-containing protein</fullName>
    </recommendedName>
</protein>
<dbReference type="PROSITE" id="PS51257">
    <property type="entry name" value="PROKAR_LIPOPROTEIN"/>
    <property type="match status" value="1"/>
</dbReference>
<dbReference type="RefSeq" id="WP_339096392.1">
    <property type="nucleotide sequence ID" value="NZ_CP149782.1"/>
</dbReference>
<evidence type="ECO:0000313" key="3">
    <source>
        <dbReference type="EMBL" id="WYF45208.1"/>
    </source>
</evidence>
<evidence type="ECO:0000256" key="2">
    <source>
        <dbReference type="SAM" id="SignalP"/>
    </source>
</evidence>
<proteinExistence type="predicted"/>
<name>A0AAU6Q3K9_9DEIO</name>
<feature type="compositionally biased region" description="Low complexity" evidence="1">
    <location>
        <begin position="126"/>
        <end position="137"/>
    </location>
</feature>
<gene>
    <name evidence="3" type="ORF">WDJ50_03540</name>
</gene>
<feature type="signal peptide" evidence="2">
    <location>
        <begin position="1"/>
        <end position="20"/>
    </location>
</feature>
<dbReference type="EMBL" id="CP149782">
    <property type="protein sequence ID" value="WYF45208.1"/>
    <property type="molecule type" value="Genomic_DNA"/>
</dbReference>
<feature type="chain" id="PRO_5043941093" description="DUF1190 domain-containing protein" evidence="2">
    <location>
        <begin position="21"/>
        <end position="137"/>
    </location>
</feature>
<reference evidence="3" key="1">
    <citation type="submission" date="2024-03" db="EMBL/GenBank/DDBJ databases">
        <title>Deinococcus weizhi sp. nov., isolated from human skin.</title>
        <authorList>
            <person name="Wei Z."/>
            <person name="Tian F."/>
            <person name="Yang C."/>
            <person name="Xin L.T."/>
            <person name="Wen Z.J."/>
            <person name="Lan K.C."/>
            <person name="Yu L."/>
            <person name="Zhe W."/>
            <person name="Dan F.D."/>
            <person name="Jun W."/>
            <person name="Rui Z."/>
            <person name="Yong X.J."/>
            <person name="Ting Y."/>
            <person name="Wei X."/>
            <person name="Xu Z.G."/>
            <person name="Xin Z."/>
            <person name="Dong F.G."/>
            <person name="Ni X.M."/>
            <person name="Zheng M.G."/>
            <person name="Chun Y."/>
            <person name="Qian W.X."/>
        </authorList>
    </citation>
    <scope>NUCLEOTIDE SEQUENCE</scope>
    <source>
        <strain evidence="3">VB142</strain>
    </source>
</reference>
<organism evidence="3">
    <name type="scientific">Deinococcus sp. VB142</name>
    <dbReference type="NCBI Taxonomy" id="3112952"/>
    <lineage>
        <taxon>Bacteria</taxon>
        <taxon>Thermotogati</taxon>
        <taxon>Deinococcota</taxon>
        <taxon>Deinococci</taxon>
        <taxon>Deinococcales</taxon>
        <taxon>Deinococcaceae</taxon>
        <taxon>Deinococcus</taxon>
    </lineage>
</organism>
<keyword evidence="2" id="KW-0732">Signal</keyword>
<accession>A0AAU6Q3K9</accession>
<dbReference type="AlphaFoldDB" id="A0AAU6Q3K9"/>
<evidence type="ECO:0000256" key="1">
    <source>
        <dbReference type="SAM" id="MobiDB-lite"/>
    </source>
</evidence>
<evidence type="ECO:0008006" key="4">
    <source>
        <dbReference type="Google" id="ProtNLM"/>
    </source>
</evidence>
<sequence length="137" mass="14144">MTKKFALPLLSALPALLVSCQDTVDTSRYQRLGFNSYQQCAAYYRVQISQGLKNPCVRSGASSSGGGGSGGRFYGPYYTNSGSTTRYVGYDAGGNPASTGLSYDSKSGRYGSFKAGGTSRGGFTGSGRSSSRGGFGG</sequence>
<feature type="region of interest" description="Disordered" evidence="1">
    <location>
        <begin position="115"/>
        <end position="137"/>
    </location>
</feature>